<gene>
    <name evidence="3" type="ORF">U4I38_09090</name>
</gene>
<sequence length="174" mass="17859">MLYRALALAALVLATAGLFSYQQGRVSRATAALDKANRALATANAEKSDLAGKLELAQGTTRVVTEYVDRVQLVRERGATIVKEVPIYVTASADSACAVTAGFVQLHDAAASGDPAAGPSGDPDAPATGTPLSAVAETVAGNYATCHATVEQVVALQELARNLHAELERQAGGQ</sequence>
<feature type="compositionally biased region" description="Low complexity" evidence="2">
    <location>
        <begin position="111"/>
        <end position="127"/>
    </location>
</feature>
<accession>A0AAJ2TK25</accession>
<protein>
    <submittedName>
        <fullName evidence="3">Uncharacterized protein</fullName>
    </submittedName>
</protein>
<reference evidence="3" key="1">
    <citation type="submission" date="2023-12" db="EMBL/GenBank/DDBJ databases">
        <title>'Antibacterial potential of Stenotrophomonas maltophilia cystic fibrosis isolates' (manuscript under preparation).</title>
        <authorList>
            <person name="Crisan C.V."/>
            <person name="Pettis M."/>
            <person name="Goldberg J.B."/>
        </authorList>
    </citation>
    <scope>NUCLEOTIDE SEQUENCE</scope>
    <source>
        <strain evidence="3">CCV129</strain>
    </source>
</reference>
<dbReference type="EMBL" id="JAXRVB010000007">
    <property type="protein sequence ID" value="MDZ5764629.1"/>
    <property type="molecule type" value="Genomic_DNA"/>
</dbReference>
<dbReference type="Proteomes" id="UP001288387">
    <property type="component" value="Unassembled WGS sequence"/>
</dbReference>
<evidence type="ECO:0000313" key="4">
    <source>
        <dbReference type="Proteomes" id="UP001288387"/>
    </source>
</evidence>
<dbReference type="RefSeq" id="WP_322540475.1">
    <property type="nucleotide sequence ID" value="NZ_JAXRVB010000007.1"/>
</dbReference>
<comment type="caution">
    <text evidence="3">The sequence shown here is derived from an EMBL/GenBank/DDBJ whole genome shotgun (WGS) entry which is preliminary data.</text>
</comment>
<keyword evidence="1" id="KW-0175">Coiled coil</keyword>
<organism evidence="3 4">
    <name type="scientific">Stenotrophomonas maltophilia</name>
    <name type="common">Pseudomonas maltophilia</name>
    <name type="synonym">Xanthomonas maltophilia</name>
    <dbReference type="NCBI Taxonomy" id="40324"/>
    <lineage>
        <taxon>Bacteria</taxon>
        <taxon>Pseudomonadati</taxon>
        <taxon>Pseudomonadota</taxon>
        <taxon>Gammaproteobacteria</taxon>
        <taxon>Lysobacterales</taxon>
        <taxon>Lysobacteraceae</taxon>
        <taxon>Stenotrophomonas</taxon>
        <taxon>Stenotrophomonas maltophilia group</taxon>
    </lineage>
</organism>
<dbReference type="AlphaFoldDB" id="A0AAJ2TK25"/>
<evidence type="ECO:0000256" key="2">
    <source>
        <dbReference type="SAM" id="MobiDB-lite"/>
    </source>
</evidence>
<evidence type="ECO:0000313" key="3">
    <source>
        <dbReference type="EMBL" id="MDZ5764629.1"/>
    </source>
</evidence>
<feature type="coiled-coil region" evidence="1">
    <location>
        <begin position="26"/>
        <end position="53"/>
    </location>
</feature>
<name>A0AAJ2TK25_STEMA</name>
<feature type="region of interest" description="Disordered" evidence="2">
    <location>
        <begin position="111"/>
        <end position="131"/>
    </location>
</feature>
<proteinExistence type="predicted"/>
<evidence type="ECO:0000256" key="1">
    <source>
        <dbReference type="SAM" id="Coils"/>
    </source>
</evidence>